<dbReference type="PROSITE" id="PS52048">
    <property type="entry name" value="UCH_DOMAIN"/>
    <property type="match status" value="1"/>
</dbReference>
<comment type="similarity">
    <text evidence="2 7 10">Belongs to the peptidase C12 family.</text>
</comment>
<dbReference type="EMBL" id="ALBS01000234">
    <property type="protein sequence ID" value="EJT47628.1"/>
    <property type="molecule type" value="Genomic_DNA"/>
</dbReference>
<dbReference type="EC" id="3.4.19.12" evidence="7"/>
<dbReference type="Proteomes" id="UP000002748">
    <property type="component" value="Unassembled WGS sequence"/>
</dbReference>
<accession>J5QJ94</accession>
<dbReference type="OrthoDB" id="1924260at2759"/>
<dbReference type="Pfam" id="PF18031">
    <property type="entry name" value="UCH_C"/>
    <property type="match status" value="1"/>
</dbReference>
<dbReference type="HOGENOM" id="CLU_018316_0_1_1"/>
<gene>
    <name evidence="13" type="ORF">A1Q1_03523</name>
</gene>
<evidence type="ECO:0000256" key="6">
    <source>
        <dbReference type="ARBA" id="ARBA00022807"/>
    </source>
</evidence>
<evidence type="ECO:0000313" key="14">
    <source>
        <dbReference type="Proteomes" id="UP000002748"/>
    </source>
</evidence>
<organism evidence="13 14">
    <name type="scientific">Trichosporon asahii var. asahii (strain ATCC 90039 / CBS 2479 / JCM 2466 / KCTC 7840 / NBRC 103889/ NCYC 2677 / UAMH 7654)</name>
    <name type="common">Yeast</name>
    <dbReference type="NCBI Taxonomy" id="1186058"/>
    <lineage>
        <taxon>Eukaryota</taxon>
        <taxon>Fungi</taxon>
        <taxon>Dikarya</taxon>
        <taxon>Basidiomycota</taxon>
        <taxon>Agaricomycotina</taxon>
        <taxon>Tremellomycetes</taxon>
        <taxon>Trichosporonales</taxon>
        <taxon>Trichosporonaceae</taxon>
        <taxon>Trichosporon</taxon>
    </lineage>
</organism>
<feature type="compositionally biased region" description="Basic and acidic residues" evidence="11">
    <location>
        <begin position="320"/>
        <end position="332"/>
    </location>
</feature>
<proteinExistence type="inferred from homology"/>
<evidence type="ECO:0000256" key="11">
    <source>
        <dbReference type="SAM" id="MobiDB-lite"/>
    </source>
</evidence>
<feature type="domain" description="UCH catalytic" evidence="12">
    <location>
        <begin position="4"/>
        <end position="255"/>
    </location>
</feature>
<dbReference type="CDD" id="cd09617">
    <property type="entry name" value="Peptidase_C12_UCH37_BAP1"/>
    <property type="match status" value="1"/>
</dbReference>
<reference evidence="13 14" key="1">
    <citation type="journal article" date="2012" name="Eukaryot. Cell">
        <title>Draft genome sequence of CBS 2479, the standard type strain of Trichosporon asahii.</title>
        <authorList>
            <person name="Yang R.Y."/>
            <person name="Li H.T."/>
            <person name="Zhu H."/>
            <person name="Zhou G.P."/>
            <person name="Wang M."/>
            <person name="Wang L."/>
        </authorList>
    </citation>
    <scope>NUCLEOTIDE SEQUENCE [LARGE SCALE GENOMIC DNA]</scope>
    <source>
        <strain evidence="14">ATCC 90039 / CBS 2479 / JCM 2466 / KCTC 7840 / NCYC 2677 / UAMH 7654</strain>
    </source>
</reference>
<evidence type="ECO:0000256" key="3">
    <source>
        <dbReference type="ARBA" id="ARBA00022670"/>
    </source>
</evidence>
<dbReference type="PANTHER" id="PTHR10589:SF16">
    <property type="entry name" value="UBIQUITIN CARBOXYL-TERMINAL HYDROLASE ISOZYME L5"/>
    <property type="match status" value="1"/>
</dbReference>
<dbReference type="RefSeq" id="XP_014178796.1">
    <property type="nucleotide sequence ID" value="XM_014323321.1"/>
</dbReference>
<comment type="caution">
    <text evidence="13">The sequence shown here is derived from an EMBL/GenBank/DDBJ whole genome shotgun (WGS) entry which is preliminary data.</text>
</comment>
<evidence type="ECO:0000256" key="9">
    <source>
        <dbReference type="PIRSR" id="PIRSR038120-2"/>
    </source>
</evidence>
<evidence type="ECO:0000256" key="8">
    <source>
        <dbReference type="PIRSR" id="PIRSR038120-1"/>
    </source>
</evidence>
<dbReference type="GO" id="GO:0005737">
    <property type="term" value="C:cytoplasm"/>
    <property type="evidence" value="ECO:0007669"/>
    <property type="project" value="TreeGrafter"/>
</dbReference>
<evidence type="ECO:0000313" key="13">
    <source>
        <dbReference type="EMBL" id="EJT47628.1"/>
    </source>
</evidence>
<dbReference type="KEGG" id="tasa:A1Q1_03523"/>
<feature type="site" description="Transition state stabilizer" evidence="10">
    <location>
        <position position="80"/>
    </location>
</feature>
<feature type="active site" description="Nucleophile" evidence="8 10">
    <location>
        <position position="115"/>
    </location>
</feature>
<dbReference type="Gene3D" id="1.20.58.860">
    <property type="match status" value="1"/>
</dbReference>
<dbReference type="InterPro" id="IPR001578">
    <property type="entry name" value="Peptidase_C12_UCH"/>
</dbReference>
<dbReference type="InterPro" id="IPR038765">
    <property type="entry name" value="Papain-like_cys_pep_sf"/>
</dbReference>
<evidence type="ECO:0000256" key="4">
    <source>
        <dbReference type="ARBA" id="ARBA00022786"/>
    </source>
</evidence>
<evidence type="ECO:0000256" key="5">
    <source>
        <dbReference type="ARBA" id="ARBA00022801"/>
    </source>
</evidence>
<feature type="region of interest" description="Disordered" evidence="11">
    <location>
        <begin position="317"/>
        <end position="344"/>
    </location>
</feature>
<keyword evidence="3 7" id="KW-0645">Protease</keyword>
<dbReference type="GO" id="GO:0004843">
    <property type="term" value="F:cysteine-type deubiquitinase activity"/>
    <property type="evidence" value="ECO:0007669"/>
    <property type="project" value="UniProtKB-UniRule"/>
</dbReference>
<comment type="catalytic activity">
    <reaction evidence="1 7 10">
        <text>Thiol-dependent hydrolysis of ester, thioester, amide, peptide and isopeptide bonds formed by the C-terminal Gly of ubiquitin (a 76-residue protein attached to proteins as an intracellular targeting signal).</text>
        <dbReference type="EC" id="3.4.19.12"/>
    </reaction>
</comment>
<evidence type="ECO:0000256" key="7">
    <source>
        <dbReference type="PIRNR" id="PIRNR038120"/>
    </source>
</evidence>
<dbReference type="PANTHER" id="PTHR10589">
    <property type="entry name" value="UBIQUITIN CARBOXYL-TERMINAL HYDROLASE"/>
    <property type="match status" value="1"/>
</dbReference>
<dbReference type="GO" id="GO:0006511">
    <property type="term" value="P:ubiquitin-dependent protein catabolic process"/>
    <property type="evidence" value="ECO:0007669"/>
    <property type="project" value="UniProtKB-UniRule"/>
</dbReference>
<dbReference type="PIRSF" id="PIRSF038120">
    <property type="entry name" value="Ubiquitinyl_hydrolase_UCH37"/>
    <property type="match status" value="1"/>
</dbReference>
<dbReference type="VEuPathDB" id="FungiDB:A1Q1_03523"/>
<dbReference type="Pfam" id="PF01088">
    <property type="entry name" value="Peptidase_C12"/>
    <property type="match status" value="2"/>
</dbReference>
<dbReference type="InterPro" id="IPR041507">
    <property type="entry name" value="UCH_C"/>
</dbReference>
<dbReference type="InterPro" id="IPR017390">
    <property type="entry name" value="Ubiquitinyl_hydrolase_UCH37"/>
</dbReference>
<dbReference type="GO" id="GO:0016579">
    <property type="term" value="P:protein deubiquitination"/>
    <property type="evidence" value="ECO:0007669"/>
    <property type="project" value="InterPro"/>
</dbReference>
<keyword evidence="4 7" id="KW-0833">Ubl conjugation pathway</keyword>
<dbReference type="AlphaFoldDB" id="J5QJ94"/>
<keyword evidence="5 7" id="KW-0378">Hydrolase</keyword>
<evidence type="ECO:0000256" key="1">
    <source>
        <dbReference type="ARBA" id="ARBA00000707"/>
    </source>
</evidence>
<dbReference type="Gene3D" id="3.40.532.10">
    <property type="entry name" value="Peptidase C12, ubiquitin carboxyl-terminal hydrolase"/>
    <property type="match status" value="2"/>
</dbReference>
<feature type="active site" description="Proton donor" evidence="8 10">
    <location>
        <position position="193"/>
    </location>
</feature>
<dbReference type="InterPro" id="IPR036959">
    <property type="entry name" value="Peptidase_C12_UCH_sf"/>
</dbReference>
<dbReference type="GeneID" id="25987036"/>
<feature type="compositionally biased region" description="Basic residues" evidence="11">
    <location>
        <begin position="333"/>
        <end position="344"/>
    </location>
</feature>
<keyword evidence="6 7" id="KW-0788">Thiol protease</keyword>
<evidence type="ECO:0000256" key="10">
    <source>
        <dbReference type="PROSITE-ProRule" id="PRU01393"/>
    </source>
</evidence>
<protein>
    <recommendedName>
        <fullName evidence="7">Ubiquitin carboxyl-terminal hydrolase</fullName>
        <ecNumber evidence="7">3.4.19.12</ecNumber>
    </recommendedName>
</protein>
<evidence type="ECO:0000256" key="2">
    <source>
        <dbReference type="ARBA" id="ARBA00009326"/>
    </source>
</evidence>
<dbReference type="SUPFAM" id="SSF54001">
    <property type="entry name" value="Cysteine proteinases"/>
    <property type="match status" value="1"/>
</dbReference>
<sequence length="344" mass="37851">MEDGWCLTESDPQVFSELLRQLGVKGLQVDDLYSLDAETLAPLQPIYALIFLFKYVGGGAEDRAGVQVDALDSGVWFANQTPGRDELRTHETPLASLAARRSPAIADTQVINNSCGTIAALNAVMNVDAPGVEIGSELGNLKEFGAGMGSMDLGHVVASSDQIREVHNSFSKTSPFSLDPSAVPDEAKEDAYHFITYLPVHGLLYELDGLQASPIMHAPVDEGENWLDAARETIQARIETYPPGSVMFNLLAVRADPVPRLRAELAQPDLSEGRKYEIQEQLQHEESKRARGAMENSLRRHNILPVVLELFKAFAESEDAEGRERTIDAAREKGRKRREANKDE</sequence>
<name>J5QJ94_TRIAS</name>
<evidence type="ECO:0000259" key="12">
    <source>
        <dbReference type="PROSITE" id="PS52048"/>
    </source>
</evidence>
<feature type="site" description="Important for enzyme activity" evidence="9 10">
    <location>
        <position position="208"/>
    </location>
</feature>